<dbReference type="EMBL" id="LRRQ01000044">
    <property type="protein sequence ID" value="OAM90895.1"/>
    <property type="molecule type" value="Genomic_DNA"/>
</dbReference>
<name>A0A178INU7_9BACT</name>
<evidence type="ECO:0000313" key="2">
    <source>
        <dbReference type="Proteomes" id="UP000078486"/>
    </source>
</evidence>
<dbReference type="STRING" id="1184151.AW736_00070"/>
<accession>A0A178INU7</accession>
<sequence>MSIHQHPTKVPLAPPAPHVWGELASEHQTAGAVRFVLSDRVVSFPIGELKRWEHIAGNPERLVITAGQEIVTVEGQELSIVRSALDESRLIELRQHERKPAARNGPTVRRIMIESR</sequence>
<protein>
    <submittedName>
        <fullName evidence="1">Uncharacterized protein</fullName>
    </submittedName>
</protein>
<comment type="caution">
    <text evidence="1">The sequence shown here is derived from an EMBL/GenBank/DDBJ whole genome shotgun (WGS) entry which is preliminary data.</text>
</comment>
<keyword evidence="2" id="KW-1185">Reference proteome</keyword>
<dbReference type="RefSeq" id="WP_068768285.1">
    <property type="nucleotide sequence ID" value="NZ_CP109796.1"/>
</dbReference>
<proteinExistence type="predicted"/>
<evidence type="ECO:0000313" key="1">
    <source>
        <dbReference type="EMBL" id="OAM90895.1"/>
    </source>
</evidence>
<gene>
    <name evidence="1" type="ORF">AW736_00070</name>
</gene>
<dbReference type="Proteomes" id="UP000078486">
    <property type="component" value="Unassembled WGS sequence"/>
</dbReference>
<dbReference type="OrthoDB" id="204983at2"/>
<dbReference type="AlphaFoldDB" id="A0A178INU7"/>
<reference evidence="1 2" key="1">
    <citation type="submission" date="2016-01" db="EMBL/GenBank/DDBJ databases">
        <title>High potential of lignocellulose degradation of a new Verrucomicrobia species.</title>
        <authorList>
            <person name="Wang Y."/>
            <person name="Shi Y."/>
            <person name="Qiu Z."/>
            <person name="Liu S."/>
            <person name="Yang H."/>
        </authorList>
    </citation>
    <scope>NUCLEOTIDE SEQUENCE [LARGE SCALE GENOMIC DNA]</scope>
    <source>
        <strain evidence="1 2">TSB47</strain>
    </source>
</reference>
<organism evidence="1 2">
    <name type="scientific">Termitidicoccus mucosus</name>
    <dbReference type="NCBI Taxonomy" id="1184151"/>
    <lineage>
        <taxon>Bacteria</taxon>
        <taxon>Pseudomonadati</taxon>
        <taxon>Verrucomicrobiota</taxon>
        <taxon>Opitutia</taxon>
        <taxon>Opitutales</taxon>
        <taxon>Opitutaceae</taxon>
        <taxon>Termitidicoccus</taxon>
    </lineage>
</organism>